<evidence type="ECO:0000256" key="13">
    <source>
        <dbReference type="RuleBase" id="RU362021"/>
    </source>
</evidence>
<sequence length="300" mass="33720">MSSTSNRDMPIDAGLSGTENMTLENYTFPSQRLKKSLSKPNKQPLVLVSCGSFSPPTNLHLRMFEEAADYCEFETEYEVVGGFFSPVGDAYKKAGLASAQHRINMTRIAVQDSSTWIGVDPWEPLHKEYLPTVKVLDHFDHELNEVMDGIPDVNGKKQRIHVALLAGADLIQTMSTPGLWAQEDLNRILGHYGAFILERSGTDIDDALVSLQQFRDHIRVIPQLIQNDVSSTKIRLFRKRGKSIRYYIPDQVSRFHLMNNAGGPCTSDFGFSSTLYHMPRRAADSTLPSPRTWVIRPHAA</sequence>
<evidence type="ECO:0000256" key="7">
    <source>
        <dbReference type="ARBA" id="ARBA00022741"/>
    </source>
</evidence>
<evidence type="ECO:0000256" key="1">
    <source>
        <dbReference type="ARBA" id="ARBA00001946"/>
    </source>
</evidence>
<dbReference type="EC" id="2.7.7.18" evidence="13"/>
<dbReference type="UniPathway" id="UPA00253">
    <property type="reaction ID" value="UER00600"/>
</dbReference>
<keyword evidence="9 13" id="KW-0520">NAD</keyword>
<comment type="function">
    <text evidence="12">Catalyzes the formation of NAD(+) from nicotinamide mononucleotide (NMN) and ATP. Can also use the deamidated form; nicotinic acid mononucleotide (NaMN) as substrate with the same efficiency. Can use triazofurin monophosphate (TrMP) as substrate. Can also use GTP and ITP as nucleotide donors. Also catalyzes the reverse reaction, i.e. the pyrophosphorolytic cleavage of NAD(+). For the pyrophosphorolytic activity, can use NAD(+), NADH, NaAD, nicotinic acid adenine dinucleotide phosphate (NHD), nicotinamide guanine dinucleotide (NGD) as substrates. Fails to cleave phosphorylated dinucleotides NADP(+), NADPH and NaADP(+). Protects against axonal degeneration following injury. May be involved in the maintenance of axonal integrity. Also functions as a stress-response chaperone protein that prevents toxic aggregation of proteins; this function may be independent of its NAD(+) synthesis activity.</text>
</comment>
<dbReference type="InterPro" id="IPR005248">
    <property type="entry name" value="NadD/NMNAT"/>
</dbReference>
<evidence type="ECO:0000256" key="12">
    <source>
        <dbReference type="ARBA" id="ARBA00093425"/>
    </source>
</evidence>
<dbReference type="NCBIfam" id="TIGR00482">
    <property type="entry name" value="nicotinate (nicotinamide) nucleotide adenylyltransferase"/>
    <property type="match status" value="1"/>
</dbReference>
<evidence type="ECO:0000256" key="6">
    <source>
        <dbReference type="ARBA" id="ARBA00022695"/>
    </source>
</evidence>
<dbReference type="FunCoup" id="Q0U737">
    <property type="interactions" value="476"/>
</dbReference>
<dbReference type="PANTHER" id="PTHR12039:SF0">
    <property type="entry name" value="NICOTINAMIDE-NUCLEOTIDE ADENYLYLTRANSFERASE"/>
    <property type="match status" value="1"/>
</dbReference>
<keyword evidence="5 13" id="KW-0808">Transferase</keyword>
<feature type="domain" description="Cytidyltransferase-like" evidence="14">
    <location>
        <begin position="50"/>
        <end position="235"/>
    </location>
</feature>
<keyword evidence="6 13" id="KW-0548">Nucleotidyltransferase</keyword>
<dbReference type="GO" id="GO:0005759">
    <property type="term" value="C:mitochondrial matrix"/>
    <property type="evidence" value="ECO:0007669"/>
    <property type="project" value="UniProtKB-ARBA"/>
</dbReference>
<gene>
    <name evidence="15" type="ORF">SNOG_12427</name>
</gene>
<dbReference type="VEuPathDB" id="FungiDB:JI435_124270"/>
<dbReference type="FunFam" id="3.40.50.620:FF:000221">
    <property type="entry name" value="Nicotinamide/nicotinic acid mononucleotide adenylyltransferase 3"/>
    <property type="match status" value="1"/>
</dbReference>
<dbReference type="eggNOG" id="KOG3199">
    <property type="taxonomic scope" value="Eukaryota"/>
</dbReference>
<dbReference type="InParanoid" id="Q0U737"/>
<dbReference type="PANTHER" id="PTHR12039">
    <property type="entry name" value="NICOTINAMIDE MONONUCLEOTIDE ADENYLYLTRANSFERASE"/>
    <property type="match status" value="1"/>
</dbReference>
<comment type="similarity">
    <text evidence="13">Belongs to the eukaryotic NMN adenylyltransferase family.</text>
</comment>
<evidence type="ECO:0000256" key="4">
    <source>
        <dbReference type="ARBA" id="ARBA00022642"/>
    </source>
</evidence>
<keyword evidence="4 13" id="KW-0662">Pyridine nucleotide biosynthesis</keyword>
<dbReference type="InterPro" id="IPR014729">
    <property type="entry name" value="Rossmann-like_a/b/a_fold"/>
</dbReference>
<dbReference type="Proteomes" id="UP000001055">
    <property type="component" value="Unassembled WGS sequence"/>
</dbReference>
<dbReference type="KEGG" id="pno:SNOG_12427"/>
<keyword evidence="7 13" id="KW-0547">Nucleotide-binding</keyword>
<dbReference type="EMBL" id="CH445346">
    <property type="protein sequence ID" value="EAT80240.2"/>
    <property type="molecule type" value="Genomic_DNA"/>
</dbReference>
<comment type="subcellular location">
    <subcellularLocation>
        <location evidence="2">Mitochondrion</location>
    </subcellularLocation>
</comment>
<comment type="subunit">
    <text evidence="3">Homotetramer.</text>
</comment>
<dbReference type="Pfam" id="PF01467">
    <property type="entry name" value="CTP_transf_like"/>
    <property type="match status" value="1"/>
</dbReference>
<comment type="catalytic activity">
    <reaction evidence="13">
        <text>nicotinate beta-D-ribonucleotide + ATP + H(+) = deamido-NAD(+) + diphosphate</text>
        <dbReference type="Rhea" id="RHEA:22860"/>
        <dbReference type="ChEBI" id="CHEBI:15378"/>
        <dbReference type="ChEBI" id="CHEBI:30616"/>
        <dbReference type="ChEBI" id="CHEBI:33019"/>
        <dbReference type="ChEBI" id="CHEBI:57502"/>
        <dbReference type="ChEBI" id="CHEBI:58437"/>
        <dbReference type="EC" id="2.7.7.18"/>
    </reaction>
</comment>
<comment type="pathway">
    <text evidence="13">Cofactor biosynthesis; NAD(+) biosynthesis; NAD(+) from nicotinamide D-ribonucleotide: step 1/1.</text>
</comment>
<evidence type="ECO:0000313" key="16">
    <source>
        <dbReference type="Proteomes" id="UP000001055"/>
    </source>
</evidence>
<dbReference type="AlphaFoldDB" id="Q0U737"/>
<dbReference type="GO" id="GO:0005524">
    <property type="term" value="F:ATP binding"/>
    <property type="evidence" value="ECO:0007669"/>
    <property type="project" value="UniProtKB-KW"/>
</dbReference>
<protein>
    <recommendedName>
        <fullName evidence="13">Nicotinamide-nucleotide adenylyltransferase</fullName>
        <ecNumber evidence="13">2.7.7.1</ecNumber>
        <ecNumber evidence="13">2.7.7.18</ecNumber>
    </recommendedName>
</protein>
<accession>Q0U737</accession>
<dbReference type="GO" id="GO:0000309">
    <property type="term" value="F:nicotinamide-nucleotide adenylyltransferase activity"/>
    <property type="evidence" value="ECO:0000318"/>
    <property type="project" value="GO_Central"/>
</dbReference>
<proteinExistence type="inferred from homology"/>
<evidence type="ECO:0000256" key="11">
    <source>
        <dbReference type="ARBA" id="ARBA00049001"/>
    </source>
</evidence>
<evidence type="ECO:0000256" key="9">
    <source>
        <dbReference type="ARBA" id="ARBA00023027"/>
    </source>
</evidence>
<evidence type="ECO:0000256" key="3">
    <source>
        <dbReference type="ARBA" id="ARBA00011881"/>
    </source>
</evidence>
<evidence type="ECO:0000256" key="8">
    <source>
        <dbReference type="ARBA" id="ARBA00022840"/>
    </source>
</evidence>
<dbReference type="EC" id="2.7.7.1" evidence="13"/>
<evidence type="ECO:0000256" key="5">
    <source>
        <dbReference type="ARBA" id="ARBA00022679"/>
    </source>
</evidence>
<dbReference type="GO" id="GO:0009435">
    <property type="term" value="P:NAD+ biosynthetic process"/>
    <property type="evidence" value="ECO:0000318"/>
    <property type="project" value="GO_Central"/>
</dbReference>
<evidence type="ECO:0000259" key="14">
    <source>
        <dbReference type="Pfam" id="PF01467"/>
    </source>
</evidence>
<dbReference type="RefSeq" id="XP_001802650.1">
    <property type="nucleotide sequence ID" value="XM_001802598.1"/>
</dbReference>
<keyword evidence="8 13" id="KW-0067">ATP-binding</keyword>
<comment type="cofactor">
    <cofactor evidence="1">
        <name>Mg(2+)</name>
        <dbReference type="ChEBI" id="CHEBI:18420"/>
    </cofactor>
</comment>
<dbReference type="InterPro" id="IPR004821">
    <property type="entry name" value="Cyt_trans-like"/>
</dbReference>
<dbReference type="HOGENOM" id="CLU_033366_0_0_1"/>
<comment type="catalytic activity">
    <reaction evidence="11 13">
        <text>beta-nicotinamide D-ribonucleotide + ATP + H(+) = diphosphate + NAD(+)</text>
        <dbReference type="Rhea" id="RHEA:21360"/>
        <dbReference type="ChEBI" id="CHEBI:14649"/>
        <dbReference type="ChEBI" id="CHEBI:15378"/>
        <dbReference type="ChEBI" id="CHEBI:30616"/>
        <dbReference type="ChEBI" id="CHEBI:33019"/>
        <dbReference type="ChEBI" id="CHEBI:57540"/>
        <dbReference type="EC" id="2.7.7.1"/>
    </reaction>
</comment>
<dbReference type="SUPFAM" id="SSF52374">
    <property type="entry name" value="Nucleotidylyl transferase"/>
    <property type="match status" value="1"/>
</dbReference>
<evidence type="ECO:0000256" key="10">
    <source>
        <dbReference type="ARBA" id="ARBA00023128"/>
    </source>
</evidence>
<reference evidence="16" key="1">
    <citation type="journal article" date="2007" name="Plant Cell">
        <title>Dothideomycete-plant interactions illuminated by genome sequencing and EST analysis of the wheat pathogen Stagonospora nodorum.</title>
        <authorList>
            <person name="Hane J.K."/>
            <person name="Lowe R.G."/>
            <person name="Solomon P.S."/>
            <person name="Tan K.C."/>
            <person name="Schoch C.L."/>
            <person name="Spatafora J.W."/>
            <person name="Crous P.W."/>
            <person name="Kodira C."/>
            <person name="Birren B.W."/>
            <person name="Galagan J.E."/>
            <person name="Torriani S.F."/>
            <person name="McDonald B.A."/>
            <person name="Oliver R.P."/>
        </authorList>
    </citation>
    <scope>NUCLEOTIDE SEQUENCE [LARGE SCALE GENOMIC DNA]</scope>
    <source>
        <strain evidence="16">SN15 / ATCC MYA-4574 / FGSC 10173</strain>
    </source>
</reference>
<organism evidence="15 16">
    <name type="scientific">Phaeosphaeria nodorum (strain SN15 / ATCC MYA-4574 / FGSC 10173)</name>
    <name type="common">Glume blotch fungus</name>
    <name type="synonym">Parastagonospora nodorum</name>
    <dbReference type="NCBI Taxonomy" id="321614"/>
    <lineage>
        <taxon>Eukaryota</taxon>
        <taxon>Fungi</taxon>
        <taxon>Dikarya</taxon>
        <taxon>Ascomycota</taxon>
        <taxon>Pezizomycotina</taxon>
        <taxon>Dothideomycetes</taxon>
        <taxon>Pleosporomycetidae</taxon>
        <taxon>Pleosporales</taxon>
        <taxon>Pleosporineae</taxon>
        <taxon>Phaeosphaeriaceae</taxon>
        <taxon>Parastagonospora</taxon>
    </lineage>
</organism>
<dbReference type="GO" id="GO:0004515">
    <property type="term" value="F:nicotinate-nucleotide adenylyltransferase activity"/>
    <property type="evidence" value="ECO:0000318"/>
    <property type="project" value="GO_Central"/>
</dbReference>
<dbReference type="STRING" id="321614.Q0U737"/>
<name>Q0U737_PHANO</name>
<dbReference type="Gene3D" id="3.40.50.620">
    <property type="entry name" value="HUPs"/>
    <property type="match status" value="1"/>
</dbReference>
<keyword evidence="10" id="KW-0496">Mitochondrion</keyword>
<evidence type="ECO:0000313" key="15">
    <source>
        <dbReference type="EMBL" id="EAT80240.2"/>
    </source>
</evidence>
<evidence type="ECO:0000256" key="2">
    <source>
        <dbReference type="ARBA" id="ARBA00004173"/>
    </source>
</evidence>
<dbReference type="InterPro" id="IPR051182">
    <property type="entry name" value="Euk_NMN_adenylyltrnsfrase"/>
</dbReference>
<dbReference type="GeneID" id="5979559"/>